<accession>A0A4R6RL08</accession>
<proteinExistence type="predicted"/>
<organism evidence="7 8">
    <name type="scientific">Oharaeibacter diazotrophicus</name>
    <dbReference type="NCBI Taxonomy" id="1920512"/>
    <lineage>
        <taxon>Bacteria</taxon>
        <taxon>Pseudomonadati</taxon>
        <taxon>Pseudomonadota</taxon>
        <taxon>Alphaproteobacteria</taxon>
        <taxon>Hyphomicrobiales</taxon>
        <taxon>Pleomorphomonadaceae</taxon>
        <taxon>Oharaeibacter</taxon>
    </lineage>
</organism>
<evidence type="ECO:0000256" key="4">
    <source>
        <dbReference type="ARBA" id="ARBA00022737"/>
    </source>
</evidence>
<protein>
    <submittedName>
        <fullName evidence="7">Putative O-linked N-acetylglucosamine transferase (SPINDLY family)</fullName>
    </submittedName>
</protein>
<keyword evidence="3 7" id="KW-0808">Transferase</keyword>
<dbReference type="GO" id="GO:0016757">
    <property type="term" value="F:glycosyltransferase activity"/>
    <property type="evidence" value="ECO:0007669"/>
    <property type="project" value="UniProtKB-KW"/>
</dbReference>
<keyword evidence="2" id="KW-0328">Glycosyltransferase</keyword>
<dbReference type="Gene3D" id="3.40.50.2000">
    <property type="entry name" value="Glycogen Phosphorylase B"/>
    <property type="match status" value="1"/>
</dbReference>
<dbReference type="Gene3D" id="1.25.40.10">
    <property type="entry name" value="Tetratricopeptide repeat domain"/>
    <property type="match status" value="1"/>
</dbReference>
<dbReference type="PANTHER" id="PTHR44835:SF1">
    <property type="entry name" value="PROTEIN O-GLCNAC TRANSFERASE"/>
    <property type="match status" value="1"/>
</dbReference>
<dbReference type="PANTHER" id="PTHR44835">
    <property type="entry name" value="UDP-N-ACETYLGLUCOSAMINE--PEPTIDE N-ACETYLGLUCOSAMINYLTRANSFERASE SPINDLY-RELATED"/>
    <property type="match status" value="1"/>
</dbReference>
<name>A0A4R6RL08_9HYPH</name>
<dbReference type="SUPFAM" id="SSF48452">
    <property type="entry name" value="TPR-like"/>
    <property type="match status" value="1"/>
</dbReference>
<dbReference type="EMBL" id="SNXY01000006">
    <property type="protein sequence ID" value="TDP86386.1"/>
    <property type="molecule type" value="Genomic_DNA"/>
</dbReference>
<evidence type="ECO:0000256" key="5">
    <source>
        <dbReference type="ARBA" id="ARBA00022803"/>
    </source>
</evidence>
<dbReference type="Pfam" id="PF13844">
    <property type="entry name" value="Glyco_transf_41"/>
    <property type="match status" value="2"/>
</dbReference>
<evidence type="ECO:0000256" key="2">
    <source>
        <dbReference type="ARBA" id="ARBA00022676"/>
    </source>
</evidence>
<dbReference type="SUPFAM" id="SSF53756">
    <property type="entry name" value="UDP-Glycosyltransferase/glycogen phosphorylase"/>
    <property type="match status" value="1"/>
</dbReference>
<dbReference type="InterPro" id="IPR051939">
    <property type="entry name" value="Glycosyltr_41/O-GlcNAc_trsf"/>
</dbReference>
<keyword evidence="8" id="KW-1185">Reference proteome</keyword>
<gene>
    <name evidence="7" type="ORF">EDD54_0257</name>
</gene>
<sequence length="655" mass="69784">MTAPTTPDDRRAEAAGHLQAGRLAEAEALYRAHLDAVGAAEALHGIGGARLAVGDAAGALPFLEAAAALSAEPRFAYNLALAEARLCRTAAAVARLRALVAAAPDYVPAPVQLADLLAASGDTRAAADVRGRLVERAIGARADRVVADGLAAILAGGIPPENWATIANMLRIGGREADAAALVDLRLAVAPDCLRARLIRAMNRLAVIHASEDEIDRRRALYAADLAELDARVAAASPAARAAAAAEVGGAKPFFLSYQGRDDTELQRVYGRILAALTAAALPAPAALAGRPDGRIRVGFATSYFTLHSVSKLFRGWIERLDRRRFEVIGYQFSPDRDPTRDAIAASADRWRSGSASAAEWRRVIEADRPHALIHLEIGMGTLSVQLAAQRLAPVQAMAWGHPVTSGLPTIDWFLSSELMEPDDGARHYTERLVRLPGLSICYAPLPSEGGRLTRAGLGLRDDAVVYVCCQSLFKYLPRDDALVVAIARRLPAAQFLFIGDPAAPTTAVFRERLHGAFAAAGLDPRRHVVITPPVPPDLFPSLLHCGDVYLDSVGWSGGNTTLEAVACGLPPVTLPTGLMRGRHTTGILCAMDMPELIAADRDDYVAKAVALADPALDAAVRARLADRRARLWNDERPVRALEDWLDRAVREATG</sequence>
<comment type="caution">
    <text evidence="7">The sequence shown here is derived from an EMBL/GenBank/DDBJ whole genome shotgun (WGS) entry which is preliminary data.</text>
</comment>
<dbReference type="Gene3D" id="3.40.50.11380">
    <property type="match status" value="1"/>
</dbReference>
<evidence type="ECO:0000256" key="1">
    <source>
        <dbReference type="ARBA" id="ARBA00004922"/>
    </source>
</evidence>
<feature type="domain" description="O-GlcNAc transferase C-terminal" evidence="6">
    <location>
        <begin position="291"/>
        <end position="437"/>
    </location>
</feature>
<reference evidence="7 8" key="1">
    <citation type="submission" date="2019-03" db="EMBL/GenBank/DDBJ databases">
        <title>Genomic Encyclopedia of Type Strains, Phase IV (KMG-IV): sequencing the most valuable type-strain genomes for metagenomic binning, comparative biology and taxonomic classification.</title>
        <authorList>
            <person name="Goeker M."/>
        </authorList>
    </citation>
    <scope>NUCLEOTIDE SEQUENCE [LARGE SCALE GENOMIC DNA]</scope>
    <source>
        <strain evidence="7 8">DSM 102969</strain>
    </source>
</reference>
<dbReference type="InterPro" id="IPR029489">
    <property type="entry name" value="OGT/SEC/SPY_C"/>
</dbReference>
<dbReference type="AlphaFoldDB" id="A0A4R6RL08"/>
<keyword evidence="4" id="KW-0677">Repeat</keyword>
<evidence type="ECO:0000256" key="3">
    <source>
        <dbReference type="ARBA" id="ARBA00022679"/>
    </source>
</evidence>
<feature type="domain" description="O-GlcNAc transferase C-terminal" evidence="6">
    <location>
        <begin position="454"/>
        <end position="630"/>
    </location>
</feature>
<evidence type="ECO:0000313" key="7">
    <source>
        <dbReference type="EMBL" id="TDP86386.1"/>
    </source>
</evidence>
<dbReference type="Proteomes" id="UP000294547">
    <property type="component" value="Unassembled WGS sequence"/>
</dbReference>
<evidence type="ECO:0000259" key="6">
    <source>
        <dbReference type="Pfam" id="PF13844"/>
    </source>
</evidence>
<dbReference type="RefSeq" id="WP_126537317.1">
    <property type="nucleotide sequence ID" value="NZ_BSPM01000008.1"/>
</dbReference>
<keyword evidence="5" id="KW-0802">TPR repeat</keyword>
<comment type="pathway">
    <text evidence="1">Protein modification; protein glycosylation.</text>
</comment>
<dbReference type="InterPro" id="IPR011990">
    <property type="entry name" value="TPR-like_helical_dom_sf"/>
</dbReference>
<dbReference type="OrthoDB" id="6193797at2"/>
<evidence type="ECO:0000313" key="8">
    <source>
        <dbReference type="Proteomes" id="UP000294547"/>
    </source>
</evidence>